<evidence type="ECO:0000256" key="1">
    <source>
        <dbReference type="ARBA" id="ARBA00022723"/>
    </source>
</evidence>
<name>A0A2K4FC43_9STAP</name>
<dbReference type="GeneID" id="98298300"/>
<dbReference type="GO" id="GO:0046872">
    <property type="term" value="F:metal ion binding"/>
    <property type="evidence" value="ECO:0007669"/>
    <property type="project" value="UniProtKB-KW"/>
</dbReference>
<dbReference type="RefSeq" id="WP_103371883.1">
    <property type="nucleotide sequence ID" value="NZ_CBCRVO010000002.1"/>
</dbReference>
<dbReference type="GO" id="GO:0016829">
    <property type="term" value="F:lyase activity"/>
    <property type="evidence" value="ECO:0007669"/>
    <property type="project" value="UniProtKB-KW"/>
</dbReference>
<accession>A0A2K4FC43</accession>
<dbReference type="Pfam" id="PF01903">
    <property type="entry name" value="CbiX"/>
    <property type="match status" value="1"/>
</dbReference>
<comment type="caution">
    <text evidence="3">The sequence shown here is derived from an EMBL/GenBank/DDBJ whole genome shotgun (WGS) entry which is preliminary data.</text>
</comment>
<keyword evidence="2" id="KW-0456">Lyase</keyword>
<protein>
    <submittedName>
        <fullName evidence="3">Sirohydrochlorin chelatase</fullName>
    </submittedName>
</protein>
<dbReference type="PANTHER" id="PTHR33542:SF3">
    <property type="entry name" value="SIROHYDROCHLORIN FERROCHELATASE, CHLOROPLASTIC"/>
    <property type="match status" value="1"/>
</dbReference>
<dbReference type="CDD" id="cd03416">
    <property type="entry name" value="CbiX_SirB_N"/>
    <property type="match status" value="1"/>
</dbReference>
<dbReference type="OrthoDB" id="9797895at2"/>
<organism evidence="3 4">
    <name type="scientific">Staphylococcus argensis</name>
    <dbReference type="NCBI Taxonomy" id="1607738"/>
    <lineage>
        <taxon>Bacteria</taxon>
        <taxon>Bacillati</taxon>
        <taxon>Bacillota</taxon>
        <taxon>Bacilli</taxon>
        <taxon>Bacillales</taxon>
        <taxon>Staphylococcaceae</taxon>
        <taxon>Staphylococcus</taxon>
    </lineage>
</organism>
<gene>
    <name evidence="3" type="ORF">CD039_08050</name>
</gene>
<dbReference type="PANTHER" id="PTHR33542">
    <property type="entry name" value="SIROHYDROCHLORIN FERROCHELATASE, CHLOROPLASTIC"/>
    <property type="match status" value="1"/>
</dbReference>
<keyword evidence="1" id="KW-0479">Metal-binding</keyword>
<dbReference type="Proteomes" id="UP000242712">
    <property type="component" value="Unassembled WGS sequence"/>
</dbReference>
<dbReference type="SUPFAM" id="SSF53800">
    <property type="entry name" value="Chelatase"/>
    <property type="match status" value="1"/>
</dbReference>
<evidence type="ECO:0000256" key="2">
    <source>
        <dbReference type="ARBA" id="ARBA00023239"/>
    </source>
</evidence>
<dbReference type="EMBL" id="PPPX01000011">
    <property type="protein sequence ID" value="POA08930.1"/>
    <property type="molecule type" value="Genomic_DNA"/>
</dbReference>
<evidence type="ECO:0000313" key="3">
    <source>
        <dbReference type="EMBL" id="POA08930.1"/>
    </source>
</evidence>
<keyword evidence="4" id="KW-1185">Reference proteome</keyword>
<reference evidence="3 4" key="1">
    <citation type="submission" date="2017-08" db="EMBL/GenBank/DDBJ databases">
        <title>Draft genome sequences of 64 type strains of genus Staph aureus.</title>
        <authorList>
            <person name="Cole K."/>
            <person name="Golubchik T."/>
            <person name="Russell J."/>
            <person name="Foster D."/>
            <person name="Llewelyn M."/>
            <person name="Wilson D."/>
            <person name="Crook D."/>
            <person name="Paul J."/>
        </authorList>
    </citation>
    <scope>NUCLEOTIDE SEQUENCE [LARGE SCALE GENOMIC DNA]</scope>
    <source>
        <strain evidence="3 4">DSM 29875</strain>
    </source>
</reference>
<dbReference type="Gene3D" id="3.40.50.1400">
    <property type="match status" value="2"/>
</dbReference>
<dbReference type="InterPro" id="IPR050963">
    <property type="entry name" value="Sirohydro_Cobaltochel/CbiX"/>
</dbReference>
<proteinExistence type="predicted"/>
<dbReference type="AlphaFoldDB" id="A0A2K4FC43"/>
<evidence type="ECO:0000313" key="4">
    <source>
        <dbReference type="Proteomes" id="UP000242712"/>
    </source>
</evidence>
<sequence length="233" mass="27386">MTMNIIVVHGMRKGTLNQELQHFINSMLEDATYQYEVAFLESETRNPYRVVEQVIQSGERDFRIIPFMIFSGAHFLDDMPAIVQHFKQQYDDVSFTICEPLGHHPLMVDIVKDKAMDALAQTDYDAVILYVHGSTKYRKPEEELRAFREQLTLPVPIHVLTLYGSISYKDYLEEVVEGQKRVLFLPIFFYDGYLVNMTKKRIKQMNLDCQIDFTTSINFDQRLREIINDRIDD</sequence>
<dbReference type="InterPro" id="IPR002762">
    <property type="entry name" value="CbiX-like"/>
</dbReference>